<protein>
    <submittedName>
        <fullName evidence="1">Uncharacterized protein</fullName>
    </submittedName>
</protein>
<accession>A0A6A0AHR4</accession>
<dbReference type="EMBL" id="BLLF01006271">
    <property type="protein sequence ID" value="GFH32115.1"/>
    <property type="molecule type" value="Genomic_DNA"/>
</dbReference>
<dbReference type="AlphaFoldDB" id="A0A6A0AHR4"/>
<keyword evidence="2" id="KW-1185">Reference proteome</keyword>
<proteinExistence type="predicted"/>
<organism evidence="1 2">
    <name type="scientific">Haematococcus lacustris</name>
    <name type="common">Green alga</name>
    <name type="synonym">Haematococcus pluvialis</name>
    <dbReference type="NCBI Taxonomy" id="44745"/>
    <lineage>
        <taxon>Eukaryota</taxon>
        <taxon>Viridiplantae</taxon>
        <taxon>Chlorophyta</taxon>
        <taxon>core chlorophytes</taxon>
        <taxon>Chlorophyceae</taxon>
        <taxon>CS clade</taxon>
        <taxon>Chlamydomonadales</taxon>
        <taxon>Haematococcaceae</taxon>
        <taxon>Haematococcus</taxon>
    </lineage>
</organism>
<gene>
    <name evidence="1" type="ORF">HaLaN_31279</name>
</gene>
<feature type="non-terminal residue" evidence="1">
    <location>
        <position position="46"/>
    </location>
</feature>
<dbReference type="Proteomes" id="UP000485058">
    <property type="component" value="Unassembled WGS sequence"/>
</dbReference>
<feature type="non-terminal residue" evidence="1">
    <location>
        <position position="1"/>
    </location>
</feature>
<comment type="caution">
    <text evidence="1">The sequence shown here is derived from an EMBL/GenBank/DDBJ whole genome shotgun (WGS) entry which is preliminary data.</text>
</comment>
<evidence type="ECO:0000313" key="1">
    <source>
        <dbReference type="EMBL" id="GFH32115.1"/>
    </source>
</evidence>
<evidence type="ECO:0000313" key="2">
    <source>
        <dbReference type="Proteomes" id="UP000485058"/>
    </source>
</evidence>
<name>A0A6A0AHR4_HAELA</name>
<sequence>MTLGAATAGQGGASQGQGCLFRRCMLAVLGCVAGSSEHMTWLLGVA</sequence>
<reference evidence="1 2" key="1">
    <citation type="submission" date="2020-02" db="EMBL/GenBank/DDBJ databases">
        <title>Draft genome sequence of Haematococcus lacustris strain NIES-144.</title>
        <authorList>
            <person name="Morimoto D."/>
            <person name="Nakagawa S."/>
            <person name="Yoshida T."/>
            <person name="Sawayama S."/>
        </authorList>
    </citation>
    <scope>NUCLEOTIDE SEQUENCE [LARGE SCALE GENOMIC DNA]</scope>
    <source>
        <strain evidence="1 2">NIES-144</strain>
    </source>
</reference>